<dbReference type="SUPFAM" id="SSF48317">
    <property type="entry name" value="Acid phosphatase/Vanadium-dependent haloperoxidase"/>
    <property type="match status" value="1"/>
</dbReference>
<keyword evidence="4 6" id="KW-0472">Membrane</keyword>
<dbReference type="GO" id="GO:0070916">
    <property type="term" value="C:inositol phosphoceramide synthase complex"/>
    <property type="evidence" value="ECO:0007669"/>
    <property type="project" value="TreeGrafter"/>
</dbReference>
<dbReference type="InterPro" id="IPR036938">
    <property type="entry name" value="PAP2/HPO_sf"/>
</dbReference>
<evidence type="ECO:0000256" key="1">
    <source>
        <dbReference type="ARBA" id="ARBA00004141"/>
    </source>
</evidence>
<gene>
    <name evidence="8" type="primary">aur1</name>
    <name evidence="8" type="ORF">SOMG_01572</name>
</gene>
<evidence type="ECO:0000256" key="6">
    <source>
        <dbReference type="SAM" id="Phobius"/>
    </source>
</evidence>
<feature type="transmembrane region" description="Helical" evidence="6">
    <location>
        <begin position="246"/>
        <end position="265"/>
    </location>
</feature>
<feature type="transmembrane region" description="Helical" evidence="6">
    <location>
        <begin position="277"/>
        <end position="293"/>
    </location>
</feature>
<dbReference type="PANTHER" id="PTHR31310">
    <property type="match status" value="1"/>
</dbReference>
<dbReference type="CDD" id="cd03386">
    <property type="entry name" value="PAP2_Aur1_like"/>
    <property type="match status" value="1"/>
</dbReference>
<dbReference type="GO" id="GO:0006676">
    <property type="term" value="P:mannosyl diphosphorylinositol ceramide metabolic process"/>
    <property type="evidence" value="ECO:0007669"/>
    <property type="project" value="TreeGrafter"/>
</dbReference>
<dbReference type="SMART" id="SM00014">
    <property type="entry name" value="acidPPc"/>
    <property type="match status" value="1"/>
</dbReference>
<feature type="region of interest" description="Disordered" evidence="5">
    <location>
        <begin position="392"/>
        <end position="411"/>
    </location>
</feature>
<dbReference type="Pfam" id="PF14378">
    <property type="entry name" value="PAP2_3"/>
    <property type="match status" value="1"/>
</dbReference>
<feature type="transmembrane region" description="Helical" evidence="6">
    <location>
        <begin position="45"/>
        <end position="67"/>
    </location>
</feature>
<keyword evidence="9" id="KW-1185">Reference proteome</keyword>
<proteinExistence type="predicted"/>
<dbReference type="GeneID" id="80875054"/>
<keyword evidence="2 6" id="KW-0812">Transmembrane</keyword>
<dbReference type="GO" id="GO:0016020">
    <property type="term" value="C:membrane"/>
    <property type="evidence" value="ECO:0007669"/>
    <property type="project" value="UniProtKB-SubCell"/>
</dbReference>
<evidence type="ECO:0000256" key="5">
    <source>
        <dbReference type="SAM" id="MobiDB-lite"/>
    </source>
</evidence>
<dbReference type="InterPro" id="IPR026841">
    <property type="entry name" value="Aur1/Ipt1"/>
</dbReference>
<dbReference type="PANTHER" id="PTHR31310:SF11">
    <property type="entry name" value="INOSITOL PHOSPHORYLCERAMIDE SYNTHASE CATALYTIC SUBUNIT AUR1"/>
    <property type="match status" value="1"/>
</dbReference>
<reference evidence="8 9" key="1">
    <citation type="journal article" date="2023" name="G3 (Bethesda)">
        <title>A high-quality reference genome for the fission yeast Schizosaccharomyces osmophilus.</title>
        <authorList>
            <person name="Jia G.S."/>
            <person name="Zhang W.C."/>
            <person name="Liang Y."/>
            <person name="Liu X.H."/>
            <person name="Rhind N."/>
            <person name="Pidoux A."/>
            <person name="Brysch-Herzberg M."/>
            <person name="Du L.L."/>
        </authorList>
    </citation>
    <scope>NUCLEOTIDE SEQUENCE [LARGE SCALE GENOMIC DNA]</scope>
    <source>
        <strain evidence="8 9">CBS 15793</strain>
    </source>
</reference>
<protein>
    <submittedName>
        <fullName evidence="8">Inositol phosphorylceramide synthase Aur1</fullName>
    </submittedName>
</protein>
<evidence type="ECO:0000313" key="9">
    <source>
        <dbReference type="Proteomes" id="UP001212411"/>
    </source>
</evidence>
<dbReference type="RefSeq" id="XP_056035674.1">
    <property type="nucleotide sequence ID" value="XM_056180365.1"/>
</dbReference>
<feature type="domain" description="Phosphatidic acid phosphatase type 2/haloperoxidase" evidence="7">
    <location>
        <begin position="176"/>
        <end position="314"/>
    </location>
</feature>
<dbReference type="Gene3D" id="1.20.144.10">
    <property type="entry name" value="Phosphatidic acid phosphatase type 2/haloperoxidase"/>
    <property type="match status" value="1"/>
</dbReference>
<feature type="transmembrane region" description="Helical" evidence="6">
    <location>
        <begin position="150"/>
        <end position="172"/>
    </location>
</feature>
<dbReference type="Proteomes" id="UP001212411">
    <property type="component" value="Chromosome 1"/>
</dbReference>
<evidence type="ECO:0000259" key="7">
    <source>
        <dbReference type="SMART" id="SM00014"/>
    </source>
</evidence>
<dbReference type="EMBL" id="CP115611">
    <property type="protein sequence ID" value="WBW71431.1"/>
    <property type="molecule type" value="Genomic_DNA"/>
</dbReference>
<evidence type="ECO:0000256" key="3">
    <source>
        <dbReference type="ARBA" id="ARBA00022989"/>
    </source>
</evidence>
<sequence>MSALLVLKKRLSACRRPSQFRLETSLNPMDTFYLLKNTKWSWIHLQYILLLGVLAFCFAVVQFPGFWGKIFFTILLGTALTVPLTRQIFFPAIVIITWAILFYSCRFVPERWRPPIWVRVLPTLENILYGSNLSDILSKSTHSILDVLAWLPYGVVHYSAPIVISFVLFIFAPPGTLPVWARTFGYMNLTGVLIQMIFPCSPPWYEDMYGLTPATYSIRGSPGGLARIDALFGTSTYTTGFNNSPIVFGAFPSLHAGWAMLEALFLSHVFPAYRFPFYFYVCWLCWCTMYLNHHYFVDLVGGMCLAFTCFVIAQKLRLPQVQTGKILRWEYEFVIHGHGLSEKSNSNMVNTGSPYLLGRDSFEQNPSAVAFLNGLNNLELADVDHDWSIDSSSSSRLPSPANASTGKGSNVSSSIFDASHIP</sequence>
<dbReference type="InterPro" id="IPR000326">
    <property type="entry name" value="PAP2/HPO"/>
</dbReference>
<keyword evidence="3 6" id="KW-1133">Transmembrane helix</keyword>
<dbReference type="AlphaFoldDB" id="A0AAF0ATE3"/>
<accession>A0AAF0ATE3</accession>
<comment type="subcellular location">
    <subcellularLocation>
        <location evidence="1">Membrane</location>
        <topology evidence="1">Multi-pass membrane protein</topology>
    </subcellularLocation>
</comment>
<evidence type="ECO:0000256" key="4">
    <source>
        <dbReference type="ARBA" id="ARBA00023136"/>
    </source>
</evidence>
<feature type="transmembrane region" description="Helical" evidence="6">
    <location>
        <begin position="88"/>
        <end position="109"/>
    </location>
</feature>
<dbReference type="InterPro" id="IPR052185">
    <property type="entry name" value="IPC_Synthase-Related"/>
</dbReference>
<feature type="compositionally biased region" description="Polar residues" evidence="5">
    <location>
        <begin position="401"/>
        <end position="411"/>
    </location>
</feature>
<organism evidence="8 9">
    <name type="scientific">Schizosaccharomyces osmophilus</name>
    <dbReference type="NCBI Taxonomy" id="2545709"/>
    <lineage>
        <taxon>Eukaryota</taxon>
        <taxon>Fungi</taxon>
        <taxon>Dikarya</taxon>
        <taxon>Ascomycota</taxon>
        <taxon>Taphrinomycotina</taxon>
        <taxon>Schizosaccharomycetes</taxon>
        <taxon>Schizosaccharomycetales</taxon>
        <taxon>Schizosaccharomycetaceae</taxon>
        <taxon>Schizosaccharomyces</taxon>
    </lineage>
</organism>
<dbReference type="KEGG" id="som:SOMG_01572"/>
<evidence type="ECO:0000313" key="8">
    <source>
        <dbReference type="EMBL" id="WBW71431.1"/>
    </source>
</evidence>
<name>A0AAF0ATE3_9SCHI</name>
<evidence type="ECO:0000256" key="2">
    <source>
        <dbReference type="ARBA" id="ARBA00022692"/>
    </source>
</evidence>
<dbReference type="GO" id="GO:0030148">
    <property type="term" value="P:sphingolipid biosynthetic process"/>
    <property type="evidence" value="ECO:0007669"/>
    <property type="project" value="TreeGrafter"/>
</dbReference>